<evidence type="ECO:0008006" key="6">
    <source>
        <dbReference type="Google" id="ProtNLM"/>
    </source>
</evidence>
<evidence type="ECO:0000259" key="3">
    <source>
        <dbReference type="Pfam" id="PF19190"/>
    </source>
</evidence>
<keyword evidence="5" id="KW-1185">Reference proteome</keyword>
<reference evidence="4 5" key="1">
    <citation type="journal article" date="2011" name="Stand. Genomic Sci.">
        <title>Non-contiguous finished genome sequence and contextual data of the filamentous soil bacterium Ktedonobacter racemifer type strain (SOSP1-21).</title>
        <authorList>
            <person name="Chang Y.J."/>
            <person name="Land M."/>
            <person name="Hauser L."/>
            <person name="Chertkov O."/>
            <person name="Del Rio T.G."/>
            <person name="Nolan M."/>
            <person name="Copeland A."/>
            <person name="Tice H."/>
            <person name="Cheng J.F."/>
            <person name="Lucas S."/>
            <person name="Han C."/>
            <person name="Goodwin L."/>
            <person name="Pitluck S."/>
            <person name="Ivanova N."/>
            <person name="Ovchinikova G."/>
            <person name="Pati A."/>
            <person name="Chen A."/>
            <person name="Palaniappan K."/>
            <person name="Mavromatis K."/>
            <person name="Liolios K."/>
            <person name="Brettin T."/>
            <person name="Fiebig A."/>
            <person name="Rohde M."/>
            <person name="Abt B."/>
            <person name="Goker M."/>
            <person name="Detter J.C."/>
            <person name="Woyke T."/>
            <person name="Bristow J."/>
            <person name="Eisen J.A."/>
            <person name="Markowitz V."/>
            <person name="Hugenholtz P."/>
            <person name="Kyrpides N.C."/>
            <person name="Klenk H.P."/>
            <person name="Lapidus A."/>
        </authorList>
    </citation>
    <scope>NUCLEOTIDE SEQUENCE [LARGE SCALE GENOMIC DNA]</scope>
    <source>
        <strain evidence="5">DSM 44963</strain>
    </source>
</reference>
<feature type="domain" description="BACON" evidence="3">
    <location>
        <begin position="705"/>
        <end position="803"/>
    </location>
</feature>
<feature type="domain" description="Zinc-ribbon" evidence="2">
    <location>
        <begin position="5"/>
        <end position="23"/>
    </location>
</feature>
<comment type="caution">
    <text evidence="4">The sequence shown here is derived from an EMBL/GenBank/DDBJ whole genome shotgun (WGS) entry which is preliminary data.</text>
</comment>
<proteinExistence type="predicted"/>
<feature type="transmembrane region" description="Helical" evidence="1">
    <location>
        <begin position="137"/>
        <end position="161"/>
    </location>
</feature>
<dbReference type="STRING" id="485913.Krac_8851"/>
<evidence type="ECO:0000313" key="5">
    <source>
        <dbReference type="Proteomes" id="UP000004508"/>
    </source>
</evidence>
<dbReference type="InParanoid" id="D6TPT2"/>
<feature type="domain" description="BACON" evidence="3">
    <location>
        <begin position="269"/>
        <end position="361"/>
    </location>
</feature>
<dbReference type="InterPro" id="IPR024361">
    <property type="entry name" value="BACON"/>
</dbReference>
<name>D6TPT2_KTERA</name>
<dbReference type="Gene3D" id="2.60.40.10">
    <property type="entry name" value="Immunoglobulins"/>
    <property type="match status" value="4"/>
</dbReference>
<dbReference type="OrthoDB" id="136006at2"/>
<evidence type="ECO:0000259" key="2">
    <source>
        <dbReference type="Pfam" id="PF13240"/>
    </source>
</evidence>
<dbReference type="eggNOG" id="COG1470">
    <property type="taxonomic scope" value="Bacteria"/>
</dbReference>
<dbReference type="EMBL" id="ADVG01000002">
    <property type="protein sequence ID" value="EFH87517.1"/>
    <property type="molecule type" value="Genomic_DNA"/>
</dbReference>
<keyword evidence="1" id="KW-1133">Transmembrane helix</keyword>
<dbReference type="Pfam" id="PF19190">
    <property type="entry name" value="BACON_2"/>
    <property type="match status" value="6"/>
</dbReference>
<keyword evidence="1" id="KW-0812">Transmembrane</keyword>
<dbReference type="InterPro" id="IPR026870">
    <property type="entry name" value="Zinc_ribbon_dom"/>
</dbReference>
<evidence type="ECO:0000256" key="1">
    <source>
        <dbReference type="SAM" id="Phobius"/>
    </source>
</evidence>
<dbReference type="Pfam" id="PF13240">
    <property type="entry name" value="Zn_Ribbon_1"/>
    <property type="match status" value="1"/>
</dbReference>
<dbReference type="RefSeq" id="WP_007912732.1">
    <property type="nucleotide sequence ID" value="NZ_ADVG01000002.1"/>
</dbReference>
<evidence type="ECO:0000313" key="4">
    <source>
        <dbReference type="EMBL" id="EFH87517.1"/>
    </source>
</evidence>
<feature type="domain" description="BACON" evidence="3">
    <location>
        <begin position="376"/>
        <end position="459"/>
    </location>
</feature>
<gene>
    <name evidence="4" type="ORF">Krac_8851</name>
</gene>
<dbReference type="InterPro" id="IPR013783">
    <property type="entry name" value="Ig-like_fold"/>
</dbReference>
<accession>D6TPT2</accession>
<protein>
    <recommendedName>
        <fullName evidence="6">Zinc-ribbon domain-containing protein</fullName>
    </recommendedName>
</protein>
<feature type="domain" description="BACON" evidence="3">
    <location>
        <begin position="821"/>
        <end position="912"/>
    </location>
</feature>
<feature type="domain" description="BACON" evidence="3">
    <location>
        <begin position="485"/>
        <end position="577"/>
    </location>
</feature>
<sequence>MLISCPHCAAQLQEDAIFCPSCGGSVVPCEHICPEDQAQTIPLYEHLHPALSAVSSPFASLESDEAVTLQDAYHHVPRIQVLPEDEEQSGLSETSILVPESYASTWYKEVRNAIAHVESSVPPKPRTVTRRSISPTLFFWLSCLVMVVLVAGGSFGVFSAFGAGSTRMALQISPGTVTAGATLTLHGSHFSPGSQVGLSRDHGFPVVDTVGKAIIQADQQGNFTDTVVALSEWSQGWHTLRAEDAQTHTFATFSLLVKGNGGVLRPAHLRLSSEAFDFGTGDTITNGVKTLSLSNTGSGAINWQAKSDQDWLKISPARGTFISGQSMRLFIAVDRSHMQPGAYNGHVAFTSDAGNNGLATRMRVVSAPFFSSGALSVSPPVLSFLAADGDSSPSSQDVTLLNTGIRSLNWSATSDASWLKTDPATHTLVPGENGSLRLSVDTHALLPGIYQAAVTLRGQDWDGQDVPGSPQKLFVSVTVTQGCLLQAAPTSLTFTGTYQGTLPQAQSLKLGGTKGCSGPVNWSVKSDADWLHLDADQGTLPSTFQVRVDPSALVPGDYHATLFFSSPSGVQPLPVTLSLQAAVLVPAITLSRTRASLTTIQGQATAAGQDVTLTNNGTGRLVWKATTSTSSGGSWLSVSPATGSLNPGKSLVLHISAQPAGAVGPGTYNGSLSIKSLDATGHPVAGSERVLPVNLVIQPPATCDISMTPGTLSLTLPANQSMPVERSITLQEPASCAQSLAWQASATSGGNWLSVSKKNGGLDPGTSTILTASANSISLSPGVYQGAVSLSSFDADTGTTTGAPHSITVRLNIVAPCSIQSAAPASLDLSPSITTAQFSLTVANTCQGNITLTPGISYSTGSGWLSATPQTVTVAPGASITFTVTLVDPTLSTGAYSATIQVTATQGGTAIVGSPQPVTVTVVVPAISTPGSTPTP</sequence>
<organism evidence="4 5">
    <name type="scientific">Ktedonobacter racemifer DSM 44963</name>
    <dbReference type="NCBI Taxonomy" id="485913"/>
    <lineage>
        <taxon>Bacteria</taxon>
        <taxon>Bacillati</taxon>
        <taxon>Chloroflexota</taxon>
        <taxon>Ktedonobacteria</taxon>
        <taxon>Ktedonobacterales</taxon>
        <taxon>Ktedonobacteraceae</taxon>
        <taxon>Ktedonobacter</taxon>
    </lineage>
</organism>
<feature type="domain" description="BACON" evidence="3">
    <location>
        <begin position="590"/>
        <end position="686"/>
    </location>
</feature>
<dbReference type="Proteomes" id="UP000004508">
    <property type="component" value="Unassembled WGS sequence"/>
</dbReference>
<keyword evidence="1" id="KW-0472">Membrane</keyword>
<dbReference type="AlphaFoldDB" id="D6TPT2"/>